<dbReference type="InterPro" id="IPR001932">
    <property type="entry name" value="PPM-type_phosphatase-like_dom"/>
</dbReference>
<dbReference type="Proteomes" id="UP000182264">
    <property type="component" value="Chromosome"/>
</dbReference>
<dbReference type="Pfam" id="PF07228">
    <property type="entry name" value="SpoIIE"/>
    <property type="match status" value="1"/>
</dbReference>
<dbReference type="Gene3D" id="3.60.40.10">
    <property type="entry name" value="PPM-type phosphatase domain"/>
    <property type="match status" value="1"/>
</dbReference>
<dbReference type="InterPro" id="IPR011006">
    <property type="entry name" value="CheY-like_superfamily"/>
</dbReference>
<dbReference type="SUPFAM" id="SSF81606">
    <property type="entry name" value="PP2C-like"/>
    <property type="match status" value="1"/>
</dbReference>
<protein>
    <recommendedName>
        <fullName evidence="2">PPM-type phosphatase domain-containing protein</fullName>
    </recommendedName>
</protein>
<name>A0A1L3GD16_SYNAC</name>
<gene>
    <name evidence="3" type="ORF">A7E75_01405</name>
</gene>
<dbReference type="AlphaFoldDB" id="A0A1L3GD16"/>
<dbReference type="OrthoDB" id="567977at2"/>
<organism evidence="3 4">
    <name type="scientific">Syntrophotalea acetylenica</name>
    <name type="common">Pelobacter acetylenicus</name>
    <dbReference type="NCBI Taxonomy" id="29542"/>
    <lineage>
        <taxon>Bacteria</taxon>
        <taxon>Pseudomonadati</taxon>
        <taxon>Thermodesulfobacteriota</taxon>
        <taxon>Desulfuromonadia</taxon>
        <taxon>Desulfuromonadales</taxon>
        <taxon>Syntrophotaleaceae</taxon>
        <taxon>Syntrophotalea</taxon>
    </lineage>
</organism>
<keyword evidence="4" id="KW-1185">Reference proteome</keyword>
<dbReference type="STRING" id="29542.A6070_10020"/>
<dbReference type="GO" id="GO:0016791">
    <property type="term" value="F:phosphatase activity"/>
    <property type="evidence" value="ECO:0007669"/>
    <property type="project" value="TreeGrafter"/>
</dbReference>
<evidence type="ECO:0000313" key="4">
    <source>
        <dbReference type="Proteomes" id="UP000182264"/>
    </source>
</evidence>
<feature type="domain" description="PPM-type phosphatase" evidence="2">
    <location>
        <begin position="164"/>
        <end position="392"/>
    </location>
</feature>
<accession>A0A1L3GD16</accession>
<proteinExistence type="predicted"/>
<dbReference type="InterPro" id="IPR052016">
    <property type="entry name" value="Bact_Sigma-Reg"/>
</dbReference>
<dbReference type="PANTHER" id="PTHR43156:SF2">
    <property type="entry name" value="STAGE II SPORULATION PROTEIN E"/>
    <property type="match status" value="1"/>
</dbReference>
<dbReference type="RefSeq" id="WP_072285639.1">
    <property type="nucleotide sequence ID" value="NZ_CP015455.1"/>
</dbReference>
<evidence type="ECO:0000259" key="2">
    <source>
        <dbReference type="SMART" id="SM00331"/>
    </source>
</evidence>
<dbReference type="SMART" id="SM00331">
    <property type="entry name" value="PP2C_SIG"/>
    <property type="match status" value="1"/>
</dbReference>
<sequence length="398" mass="44877">MPEKILLARKVTPTTDRLYRMLREKGYFILNASDLDETLHALRERPDLLMFDTEIAEKPRPEQWPPMIRFFREHPLPCLLFSSNGRHPIPVKPLAPWTTDSLRHPVDIREVEYKVASQLNLRRLTYERDLAQRLLLQKQKELDENRRSAAQIQRALLPTGQPAKANLDCAWSFIPCEKIGGDLFNIIPLTDDFLLIYLLDVSGHGVSAAMVTVSVFQSLSPSSGRLFKNPDTAGRGRQCLSPSAILAQLEREYPFERFGKFFTISCLLLHTPSGRLRYSSAGHPPPVCIRRAGSLELLASGGSIIGAGARVPFEEGEIILERGDRVFLYSDGIIEHADAQGDMFGPQRLYRKLQQQSKRRLAAACDQIIETLRTFGQKTPFRDDVTLLGIEFGGTGKP</sequence>
<dbReference type="SUPFAM" id="SSF52172">
    <property type="entry name" value="CheY-like"/>
    <property type="match status" value="1"/>
</dbReference>
<evidence type="ECO:0000256" key="1">
    <source>
        <dbReference type="ARBA" id="ARBA00022801"/>
    </source>
</evidence>
<keyword evidence="1" id="KW-0378">Hydrolase</keyword>
<dbReference type="KEGG" id="pace:A6070_10020"/>
<dbReference type="PANTHER" id="PTHR43156">
    <property type="entry name" value="STAGE II SPORULATION PROTEIN E-RELATED"/>
    <property type="match status" value="1"/>
</dbReference>
<reference evidence="3 4" key="1">
    <citation type="journal article" date="2017" name="Genome Announc.">
        <title>Complete Genome Sequences of Two Acetylene-Fermenting Pelobacter acetylenicus Strains.</title>
        <authorList>
            <person name="Sutton J.M."/>
            <person name="Baesman S.M."/>
            <person name="Fierst J.L."/>
            <person name="Poret-Peterson A.T."/>
            <person name="Oremland R.S."/>
            <person name="Dunlap D.S."/>
            <person name="Akob D.M."/>
        </authorList>
    </citation>
    <scope>NUCLEOTIDE SEQUENCE [LARGE SCALE GENOMIC DNA]</scope>
    <source>
        <strain evidence="3 4">DSM 3247</strain>
    </source>
</reference>
<dbReference type="EMBL" id="CP015518">
    <property type="protein sequence ID" value="APG23826.1"/>
    <property type="molecule type" value="Genomic_DNA"/>
</dbReference>
<dbReference type="InterPro" id="IPR036457">
    <property type="entry name" value="PPM-type-like_dom_sf"/>
</dbReference>
<evidence type="ECO:0000313" key="3">
    <source>
        <dbReference type="EMBL" id="APG23826.1"/>
    </source>
</evidence>